<dbReference type="Gene3D" id="3.40.50.1000">
    <property type="entry name" value="HAD superfamily/HAD-like"/>
    <property type="match status" value="1"/>
</dbReference>
<dbReference type="GO" id="GO:0008781">
    <property type="term" value="F:N-acylneuraminate cytidylyltransferase activity"/>
    <property type="evidence" value="ECO:0007669"/>
    <property type="project" value="TreeGrafter"/>
</dbReference>
<dbReference type="Proteomes" id="UP000033947">
    <property type="component" value="Unassembled WGS sequence"/>
</dbReference>
<dbReference type="EMBL" id="LCBB01000016">
    <property type="protein sequence ID" value="KKS02252.1"/>
    <property type="molecule type" value="Genomic_DNA"/>
</dbReference>
<reference evidence="1 2" key="1">
    <citation type="journal article" date="2015" name="Nature">
        <title>rRNA introns, odd ribosomes, and small enigmatic genomes across a large radiation of phyla.</title>
        <authorList>
            <person name="Brown C.T."/>
            <person name="Hug L.A."/>
            <person name="Thomas B.C."/>
            <person name="Sharon I."/>
            <person name="Castelle C.J."/>
            <person name="Singh A."/>
            <person name="Wilkins M.J."/>
            <person name="Williams K.H."/>
            <person name="Banfield J.F."/>
        </authorList>
    </citation>
    <scope>NUCLEOTIDE SEQUENCE [LARGE SCALE GENOMIC DNA]</scope>
</reference>
<dbReference type="InterPro" id="IPR023214">
    <property type="entry name" value="HAD_sf"/>
</dbReference>
<dbReference type="PANTHER" id="PTHR21485:SF3">
    <property type="entry name" value="N-ACYLNEURAMINATE CYTIDYLYLTRANSFERASE"/>
    <property type="match status" value="1"/>
</dbReference>
<accession>A0A0G0VRF9</accession>
<gene>
    <name evidence="1" type="ORF">UU55_C0016G0013</name>
</gene>
<protein>
    <submittedName>
        <fullName evidence="1">Low specificity phosphatase (HAD superfamily)-like protein</fullName>
    </submittedName>
</protein>
<dbReference type="InterPro" id="IPR050793">
    <property type="entry name" value="CMP-NeuNAc_synthase"/>
</dbReference>
<comment type="caution">
    <text evidence="1">The sequence shown here is derived from an EMBL/GenBank/DDBJ whole genome shotgun (WGS) entry which is preliminary data.</text>
</comment>
<evidence type="ECO:0000313" key="1">
    <source>
        <dbReference type="EMBL" id="KKS02252.1"/>
    </source>
</evidence>
<evidence type="ECO:0000313" key="2">
    <source>
        <dbReference type="Proteomes" id="UP000033947"/>
    </source>
</evidence>
<dbReference type="AlphaFoldDB" id="A0A0G0VRF9"/>
<proteinExistence type="predicted"/>
<dbReference type="PANTHER" id="PTHR21485">
    <property type="entry name" value="HAD SUPERFAMILY MEMBERS CMAS AND KDSC"/>
    <property type="match status" value="1"/>
</dbReference>
<sequence>MERATKMIVPKYLVLDVDGVFTDGTFYYTTEGKVMKKFGPEDNDALSLLKDKLTIHAISGDKNGFAITKKRIADDMGLPLDLVSTFNRVEWIEQKYNLAYDPLVFKKVGYSIAPANAFFKTKEMANFVTNARGGEGAVAEACLHILEKFFGPFDLFNSDFSNGSGAWKNKAS</sequence>
<name>A0A0G0VRF9_UNCKA</name>
<dbReference type="InterPro" id="IPR036412">
    <property type="entry name" value="HAD-like_sf"/>
</dbReference>
<organism evidence="1 2">
    <name type="scientific">candidate division WWE3 bacterium GW2011_GWC2_41_23</name>
    <dbReference type="NCBI Taxonomy" id="1619123"/>
    <lineage>
        <taxon>Bacteria</taxon>
        <taxon>Katanobacteria</taxon>
    </lineage>
</organism>
<dbReference type="SUPFAM" id="SSF56784">
    <property type="entry name" value="HAD-like"/>
    <property type="match status" value="1"/>
</dbReference>